<dbReference type="EMBL" id="UZAH01029306">
    <property type="protein sequence ID" value="VDP05354.1"/>
    <property type="molecule type" value="Genomic_DNA"/>
</dbReference>
<evidence type="ECO:0000313" key="2">
    <source>
        <dbReference type="EMBL" id="VDP05354.1"/>
    </source>
</evidence>
<reference evidence="2 3" key="1">
    <citation type="submission" date="2018-11" db="EMBL/GenBank/DDBJ databases">
        <authorList>
            <consortium name="Pathogen Informatics"/>
        </authorList>
    </citation>
    <scope>NUCLEOTIDE SEQUENCE [LARGE SCALE GENOMIC DNA]</scope>
</reference>
<dbReference type="OrthoDB" id="730489at2759"/>
<feature type="compositionally biased region" description="Polar residues" evidence="1">
    <location>
        <begin position="127"/>
        <end position="143"/>
    </location>
</feature>
<name>A0A183G437_HELPZ</name>
<evidence type="ECO:0000313" key="4">
    <source>
        <dbReference type="WBParaSite" id="HPBE_0001624201-mRNA-1"/>
    </source>
</evidence>
<keyword evidence="3" id="KW-1185">Reference proteome</keyword>
<gene>
    <name evidence="2" type="ORF">HPBE_LOCUS16241</name>
</gene>
<organism evidence="3 4">
    <name type="scientific">Heligmosomoides polygyrus</name>
    <name type="common">Parasitic roundworm</name>
    <dbReference type="NCBI Taxonomy" id="6339"/>
    <lineage>
        <taxon>Eukaryota</taxon>
        <taxon>Metazoa</taxon>
        <taxon>Ecdysozoa</taxon>
        <taxon>Nematoda</taxon>
        <taxon>Chromadorea</taxon>
        <taxon>Rhabditida</taxon>
        <taxon>Rhabditina</taxon>
        <taxon>Rhabditomorpha</taxon>
        <taxon>Strongyloidea</taxon>
        <taxon>Heligmosomidae</taxon>
        <taxon>Heligmosomoides</taxon>
    </lineage>
</organism>
<sequence>MSADAGVVIQLLTLKCGPPLDKEPSRGEIKLAERTASILKDFEARQLEVHEDVVVKNPVNNKQVARKSSCSVQAKGPGSDSYERLERVPHDNHKVGIEQEHNEQGSNANTGAPPKCTGSCLHVVKPSPTSNSVTTRPNPSNISGERIRHELKFPPAPYGTSNAEKDRGVG</sequence>
<evidence type="ECO:0000256" key="1">
    <source>
        <dbReference type="SAM" id="MobiDB-lite"/>
    </source>
</evidence>
<feature type="region of interest" description="Disordered" evidence="1">
    <location>
        <begin position="65"/>
        <end position="170"/>
    </location>
</feature>
<evidence type="ECO:0000313" key="3">
    <source>
        <dbReference type="Proteomes" id="UP000050761"/>
    </source>
</evidence>
<dbReference type="AlphaFoldDB" id="A0A183G437"/>
<reference evidence="4" key="2">
    <citation type="submission" date="2019-09" db="UniProtKB">
        <authorList>
            <consortium name="WormBaseParasite"/>
        </authorList>
    </citation>
    <scope>IDENTIFICATION</scope>
</reference>
<accession>A0A183G437</accession>
<dbReference type="WBParaSite" id="HPBE_0001624201-mRNA-1">
    <property type="protein sequence ID" value="HPBE_0001624201-mRNA-1"/>
    <property type="gene ID" value="HPBE_0001624201"/>
</dbReference>
<feature type="compositionally biased region" description="Basic and acidic residues" evidence="1">
    <location>
        <begin position="81"/>
        <end position="103"/>
    </location>
</feature>
<accession>A0A3P8BJ49</accession>
<proteinExistence type="predicted"/>
<protein>
    <submittedName>
        <fullName evidence="2 4">Uncharacterized protein</fullName>
    </submittedName>
</protein>
<dbReference type="Proteomes" id="UP000050761">
    <property type="component" value="Unassembled WGS sequence"/>
</dbReference>